<keyword evidence="3" id="KW-1185">Reference proteome</keyword>
<dbReference type="Pfam" id="PF20414">
    <property type="entry name" value="DUF6698"/>
    <property type="match status" value="1"/>
</dbReference>
<organism evidence="2 3">
    <name type="scientific">Coprinellus micaceus</name>
    <name type="common">Glistening ink-cap mushroom</name>
    <name type="synonym">Coprinus micaceus</name>
    <dbReference type="NCBI Taxonomy" id="71717"/>
    <lineage>
        <taxon>Eukaryota</taxon>
        <taxon>Fungi</taxon>
        <taxon>Dikarya</taxon>
        <taxon>Basidiomycota</taxon>
        <taxon>Agaricomycotina</taxon>
        <taxon>Agaricomycetes</taxon>
        <taxon>Agaricomycetidae</taxon>
        <taxon>Agaricales</taxon>
        <taxon>Agaricineae</taxon>
        <taxon>Psathyrellaceae</taxon>
        <taxon>Coprinellus</taxon>
    </lineage>
</organism>
<proteinExistence type="predicted"/>
<comment type="caution">
    <text evidence="2">The sequence shown here is derived from an EMBL/GenBank/DDBJ whole genome shotgun (WGS) entry which is preliminary data.</text>
</comment>
<dbReference type="AlphaFoldDB" id="A0A4Y7SBF9"/>
<sequence>MLHYRGTPGGSGGHDVENHLPQTLGCRGRGENEGDVLTSGPRKRPTRTDPLVSHGRHFGRTIHSFCRIFPLIKEGLSREVQFKAGLLRYTDLSNQELREHRIYKELVEAVPDLGERLLTSAEQEIHYIAEMLNKGSMGARADDTKSLKSVVIDWITPLGGSLSPPLSRNVKTDRGFFHERTGRLLCPATLNWDDNEIQKQLKTGQIIVSGDNWPIFLYRDHTLNAENPWDGLFQGELLVSAFKHVFTCPSSVEKETRATRAGNAEIHGMRSVTIASLAYISTLIHFALGSSAVFSRNDKATDSERFYRSVIEFLETPSEKAEVEDLLRWWNV</sequence>
<dbReference type="EMBL" id="QPFP01000238">
    <property type="protein sequence ID" value="TEB18669.1"/>
    <property type="molecule type" value="Genomic_DNA"/>
</dbReference>
<reference evidence="2 3" key="1">
    <citation type="journal article" date="2019" name="Nat. Ecol. Evol.">
        <title>Megaphylogeny resolves global patterns of mushroom evolution.</title>
        <authorList>
            <person name="Varga T."/>
            <person name="Krizsan K."/>
            <person name="Foldi C."/>
            <person name="Dima B."/>
            <person name="Sanchez-Garcia M."/>
            <person name="Sanchez-Ramirez S."/>
            <person name="Szollosi G.J."/>
            <person name="Szarkandi J.G."/>
            <person name="Papp V."/>
            <person name="Albert L."/>
            <person name="Andreopoulos W."/>
            <person name="Angelini C."/>
            <person name="Antonin V."/>
            <person name="Barry K.W."/>
            <person name="Bougher N.L."/>
            <person name="Buchanan P."/>
            <person name="Buyck B."/>
            <person name="Bense V."/>
            <person name="Catcheside P."/>
            <person name="Chovatia M."/>
            <person name="Cooper J."/>
            <person name="Damon W."/>
            <person name="Desjardin D."/>
            <person name="Finy P."/>
            <person name="Geml J."/>
            <person name="Haridas S."/>
            <person name="Hughes K."/>
            <person name="Justo A."/>
            <person name="Karasinski D."/>
            <person name="Kautmanova I."/>
            <person name="Kiss B."/>
            <person name="Kocsube S."/>
            <person name="Kotiranta H."/>
            <person name="LaButti K.M."/>
            <person name="Lechner B.E."/>
            <person name="Liimatainen K."/>
            <person name="Lipzen A."/>
            <person name="Lukacs Z."/>
            <person name="Mihaltcheva S."/>
            <person name="Morgado L.N."/>
            <person name="Niskanen T."/>
            <person name="Noordeloos M.E."/>
            <person name="Ohm R.A."/>
            <person name="Ortiz-Santana B."/>
            <person name="Ovrebo C."/>
            <person name="Racz N."/>
            <person name="Riley R."/>
            <person name="Savchenko A."/>
            <person name="Shiryaev A."/>
            <person name="Soop K."/>
            <person name="Spirin V."/>
            <person name="Szebenyi C."/>
            <person name="Tomsovsky M."/>
            <person name="Tulloss R.E."/>
            <person name="Uehling J."/>
            <person name="Grigoriev I.V."/>
            <person name="Vagvolgyi C."/>
            <person name="Papp T."/>
            <person name="Martin F.M."/>
            <person name="Miettinen O."/>
            <person name="Hibbett D.S."/>
            <person name="Nagy L.G."/>
        </authorList>
    </citation>
    <scope>NUCLEOTIDE SEQUENCE [LARGE SCALE GENOMIC DNA]</scope>
    <source>
        <strain evidence="2 3">FP101781</strain>
    </source>
</reference>
<dbReference type="InterPro" id="IPR046521">
    <property type="entry name" value="DUF6698"/>
</dbReference>
<dbReference type="OrthoDB" id="3160134at2759"/>
<feature type="region of interest" description="Disordered" evidence="1">
    <location>
        <begin position="1"/>
        <end position="54"/>
    </location>
</feature>
<name>A0A4Y7SBF9_COPMI</name>
<dbReference type="Proteomes" id="UP000298030">
    <property type="component" value="Unassembled WGS sequence"/>
</dbReference>
<evidence type="ECO:0000313" key="2">
    <source>
        <dbReference type="EMBL" id="TEB18669.1"/>
    </source>
</evidence>
<accession>A0A4Y7SBF9</accession>
<evidence type="ECO:0000256" key="1">
    <source>
        <dbReference type="SAM" id="MobiDB-lite"/>
    </source>
</evidence>
<evidence type="ECO:0000313" key="3">
    <source>
        <dbReference type="Proteomes" id="UP000298030"/>
    </source>
</evidence>
<gene>
    <name evidence="2" type="ORF">FA13DRAFT_1758499</name>
</gene>
<protein>
    <submittedName>
        <fullName evidence="2">Uncharacterized protein</fullName>
    </submittedName>
</protein>